<name>A0A2T2NN13_CORCC</name>
<reference evidence="1 2" key="1">
    <citation type="journal article" date="2018" name="Front. Microbiol.">
        <title>Genome-Wide Analysis of Corynespora cassiicola Leaf Fall Disease Putative Effectors.</title>
        <authorList>
            <person name="Lopez D."/>
            <person name="Ribeiro S."/>
            <person name="Label P."/>
            <person name="Fumanal B."/>
            <person name="Venisse J.S."/>
            <person name="Kohler A."/>
            <person name="de Oliveira R.R."/>
            <person name="Labutti K."/>
            <person name="Lipzen A."/>
            <person name="Lail K."/>
            <person name="Bauer D."/>
            <person name="Ohm R.A."/>
            <person name="Barry K.W."/>
            <person name="Spatafora J."/>
            <person name="Grigoriev I.V."/>
            <person name="Martin F.M."/>
            <person name="Pujade-Renaud V."/>
        </authorList>
    </citation>
    <scope>NUCLEOTIDE SEQUENCE [LARGE SCALE GENOMIC DNA]</scope>
    <source>
        <strain evidence="1 2">Philippines</strain>
    </source>
</reference>
<evidence type="ECO:0000313" key="2">
    <source>
        <dbReference type="Proteomes" id="UP000240883"/>
    </source>
</evidence>
<gene>
    <name evidence="1" type="ORF">BS50DRAFT_635564</name>
</gene>
<protein>
    <submittedName>
        <fullName evidence="1">Uncharacterized protein</fullName>
    </submittedName>
</protein>
<keyword evidence="2" id="KW-1185">Reference proteome</keyword>
<organism evidence="1 2">
    <name type="scientific">Corynespora cassiicola Philippines</name>
    <dbReference type="NCBI Taxonomy" id="1448308"/>
    <lineage>
        <taxon>Eukaryota</taxon>
        <taxon>Fungi</taxon>
        <taxon>Dikarya</taxon>
        <taxon>Ascomycota</taxon>
        <taxon>Pezizomycotina</taxon>
        <taxon>Dothideomycetes</taxon>
        <taxon>Pleosporomycetidae</taxon>
        <taxon>Pleosporales</taxon>
        <taxon>Corynesporascaceae</taxon>
        <taxon>Corynespora</taxon>
    </lineage>
</organism>
<dbReference type="EMBL" id="KZ678136">
    <property type="protein sequence ID" value="PSN66448.1"/>
    <property type="molecule type" value="Genomic_DNA"/>
</dbReference>
<accession>A0A2T2NN13</accession>
<dbReference type="AlphaFoldDB" id="A0A2T2NN13"/>
<evidence type="ECO:0000313" key="1">
    <source>
        <dbReference type="EMBL" id="PSN66448.1"/>
    </source>
</evidence>
<sequence>MDPRELVSETYHVCITVRGGDTSNWLITVKAEDSLSRPTTSRHGGIGGLIERFKNHWERVPRNTSKYNQRTPYPYYLRPKLKPQLQRSQERGWREDAKGIQAAAQHAGERVLGKREAFTMAEIADFARGIVGKEMIENRSINVFHVYSTRDGNGYTATLWGEGDDPEHPFLLATGYGADHKEALVALDRSYMERARRENEAALASRF</sequence>
<dbReference type="Proteomes" id="UP000240883">
    <property type="component" value="Unassembled WGS sequence"/>
</dbReference>
<proteinExistence type="predicted"/>